<evidence type="ECO:0000256" key="3">
    <source>
        <dbReference type="ARBA" id="ARBA00022722"/>
    </source>
</evidence>
<reference evidence="8 9" key="1">
    <citation type="journal article" date="2018" name="Sci. Rep.">
        <title>Extensive genomic diversity among Mycobacterium marinum strains revealed by whole genome sequencing.</title>
        <authorList>
            <person name="Das S."/>
            <person name="Pettersson B.M."/>
            <person name="Behra P.R."/>
            <person name="Mallick A."/>
            <person name="Cheramie M."/>
            <person name="Ramesh M."/>
            <person name="Shirreff L."/>
            <person name="DuCote T."/>
            <person name="Dasgupta S."/>
            <person name="Ennis D.G."/>
            <person name="Kirsebom L.A."/>
        </authorList>
    </citation>
    <scope>NUCLEOTIDE SEQUENCE [LARGE SCALE GENOMIC DNA]</scope>
    <source>
        <strain evidence="8 9">Davis1</strain>
    </source>
</reference>
<dbReference type="Pfam" id="PF07927">
    <property type="entry name" value="HicA_toxin"/>
    <property type="match status" value="1"/>
</dbReference>
<name>A0A3E2MW82_MYCMR</name>
<keyword evidence="3" id="KW-0540">Nuclease</keyword>
<dbReference type="GO" id="GO:0016787">
    <property type="term" value="F:hydrolase activity"/>
    <property type="evidence" value="ECO:0007669"/>
    <property type="project" value="UniProtKB-KW"/>
</dbReference>
<dbReference type="RefSeq" id="WP_041324832.1">
    <property type="nucleotide sequence ID" value="NZ_BQLC01000255.1"/>
</dbReference>
<dbReference type="GO" id="GO:0004519">
    <property type="term" value="F:endonuclease activity"/>
    <property type="evidence" value="ECO:0007669"/>
    <property type="project" value="UniProtKB-KW"/>
</dbReference>
<dbReference type="Proteomes" id="UP000257451">
    <property type="component" value="Unassembled WGS sequence"/>
</dbReference>
<dbReference type="EMBL" id="PEDF01000080">
    <property type="protein sequence ID" value="RFZ41387.1"/>
    <property type="molecule type" value="Genomic_DNA"/>
</dbReference>
<accession>A0A3E2MW82</accession>
<protein>
    <submittedName>
        <fullName evidence="8">YcfA-like protein</fullName>
    </submittedName>
</protein>
<comment type="caution">
    <text evidence="8">The sequence shown here is derived from an EMBL/GenBank/DDBJ whole genome shotgun (WGS) entry which is preliminary data.</text>
</comment>
<evidence type="ECO:0000256" key="2">
    <source>
        <dbReference type="ARBA" id="ARBA00022649"/>
    </source>
</evidence>
<dbReference type="AlphaFoldDB" id="A0A3E2MW82"/>
<evidence type="ECO:0000313" key="8">
    <source>
        <dbReference type="EMBL" id="RFZ41387.1"/>
    </source>
</evidence>
<evidence type="ECO:0000256" key="7">
    <source>
        <dbReference type="ARBA" id="ARBA00023016"/>
    </source>
</evidence>
<sequence length="67" mass="7548">MVSEEQTTKILKELRRAGWSQKRDAKGSHTMWECATGKHTVIVPSGHRSIRPGVVRSIRQAIDNCDC</sequence>
<evidence type="ECO:0000256" key="4">
    <source>
        <dbReference type="ARBA" id="ARBA00022759"/>
    </source>
</evidence>
<evidence type="ECO:0000256" key="1">
    <source>
        <dbReference type="ARBA" id="ARBA00006620"/>
    </source>
</evidence>
<dbReference type="InterPro" id="IPR038570">
    <property type="entry name" value="HicA_sf"/>
</dbReference>
<dbReference type="GO" id="GO:0003729">
    <property type="term" value="F:mRNA binding"/>
    <property type="evidence" value="ECO:0007669"/>
    <property type="project" value="InterPro"/>
</dbReference>
<comment type="similarity">
    <text evidence="1">Belongs to the HicA mRNA interferase family.</text>
</comment>
<dbReference type="SUPFAM" id="SSF54786">
    <property type="entry name" value="YcfA/nrd intein domain"/>
    <property type="match status" value="1"/>
</dbReference>
<gene>
    <name evidence="8" type="ORF">DAVIS_02656</name>
</gene>
<keyword evidence="5" id="KW-0378">Hydrolase</keyword>
<evidence type="ECO:0000313" key="9">
    <source>
        <dbReference type="Proteomes" id="UP000257451"/>
    </source>
</evidence>
<keyword evidence="7" id="KW-0346">Stress response</keyword>
<evidence type="ECO:0000256" key="5">
    <source>
        <dbReference type="ARBA" id="ARBA00022801"/>
    </source>
</evidence>
<organism evidence="8 9">
    <name type="scientific">Mycobacterium marinum</name>
    <dbReference type="NCBI Taxonomy" id="1781"/>
    <lineage>
        <taxon>Bacteria</taxon>
        <taxon>Bacillati</taxon>
        <taxon>Actinomycetota</taxon>
        <taxon>Actinomycetes</taxon>
        <taxon>Mycobacteriales</taxon>
        <taxon>Mycobacteriaceae</taxon>
        <taxon>Mycobacterium</taxon>
        <taxon>Mycobacterium ulcerans group</taxon>
    </lineage>
</organism>
<proteinExistence type="inferred from homology"/>
<dbReference type="InterPro" id="IPR012933">
    <property type="entry name" value="HicA_mRNA_interferase"/>
</dbReference>
<keyword evidence="2" id="KW-1277">Toxin-antitoxin system</keyword>
<dbReference type="Gene3D" id="3.30.920.30">
    <property type="entry name" value="Hypothetical protein"/>
    <property type="match status" value="1"/>
</dbReference>
<keyword evidence="6" id="KW-0694">RNA-binding</keyword>
<keyword evidence="4" id="KW-0255">Endonuclease</keyword>
<evidence type="ECO:0000256" key="6">
    <source>
        <dbReference type="ARBA" id="ARBA00022884"/>
    </source>
</evidence>